<name>A0A1T4K6L9_9ACTN</name>
<keyword evidence="9" id="KW-1185">Reference proteome</keyword>
<feature type="region of interest" description="Disordered" evidence="6">
    <location>
        <begin position="1"/>
        <end position="25"/>
    </location>
</feature>
<dbReference type="STRING" id="1122192.SAMN02745673_00192"/>
<keyword evidence="3 5" id="KW-0238">DNA-binding</keyword>
<dbReference type="GO" id="GO:0000156">
    <property type="term" value="F:phosphorelay response regulator activity"/>
    <property type="evidence" value="ECO:0007669"/>
    <property type="project" value="TreeGrafter"/>
</dbReference>
<evidence type="ECO:0000256" key="6">
    <source>
        <dbReference type="SAM" id="MobiDB-lite"/>
    </source>
</evidence>
<evidence type="ECO:0000313" key="8">
    <source>
        <dbReference type="EMBL" id="SJZ38074.1"/>
    </source>
</evidence>
<evidence type="ECO:0000313" key="9">
    <source>
        <dbReference type="Proteomes" id="UP000190637"/>
    </source>
</evidence>
<evidence type="ECO:0000259" key="7">
    <source>
        <dbReference type="PROSITE" id="PS51755"/>
    </source>
</evidence>
<keyword evidence="2" id="KW-0805">Transcription regulation</keyword>
<feature type="domain" description="OmpR/PhoB-type" evidence="7">
    <location>
        <begin position="39"/>
        <end position="135"/>
    </location>
</feature>
<dbReference type="InterPro" id="IPR036388">
    <property type="entry name" value="WH-like_DNA-bd_sf"/>
</dbReference>
<dbReference type="GO" id="GO:0032993">
    <property type="term" value="C:protein-DNA complex"/>
    <property type="evidence" value="ECO:0007669"/>
    <property type="project" value="TreeGrafter"/>
</dbReference>
<feature type="DNA-binding region" description="OmpR/PhoB-type" evidence="5">
    <location>
        <begin position="39"/>
        <end position="135"/>
    </location>
</feature>
<dbReference type="GO" id="GO:0000976">
    <property type="term" value="F:transcription cis-regulatory region binding"/>
    <property type="evidence" value="ECO:0007669"/>
    <property type="project" value="TreeGrafter"/>
</dbReference>
<evidence type="ECO:0000256" key="4">
    <source>
        <dbReference type="ARBA" id="ARBA00023163"/>
    </source>
</evidence>
<dbReference type="SMART" id="SM00862">
    <property type="entry name" value="Trans_reg_C"/>
    <property type="match status" value="1"/>
</dbReference>
<dbReference type="Gene3D" id="1.10.10.10">
    <property type="entry name" value="Winged helix-like DNA-binding domain superfamily/Winged helix DNA-binding domain"/>
    <property type="match status" value="1"/>
</dbReference>
<evidence type="ECO:0000256" key="5">
    <source>
        <dbReference type="PROSITE-ProRule" id="PRU01091"/>
    </source>
</evidence>
<dbReference type="InterPro" id="IPR016032">
    <property type="entry name" value="Sig_transdc_resp-reg_C-effctor"/>
</dbReference>
<dbReference type="AlphaFoldDB" id="A0A1T4K6L9"/>
<dbReference type="Proteomes" id="UP000190637">
    <property type="component" value="Unassembled WGS sequence"/>
</dbReference>
<dbReference type="CDD" id="cd00383">
    <property type="entry name" value="trans_reg_C"/>
    <property type="match status" value="1"/>
</dbReference>
<reference evidence="8 9" key="1">
    <citation type="submission" date="2017-02" db="EMBL/GenBank/DDBJ databases">
        <authorList>
            <person name="Peterson S.W."/>
        </authorList>
    </citation>
    <scope>NUCLEOTIDE SEQUENCE [LARGE SCALE GENOMIC DNA]</scope>
    <source>
        <strain evidence="8 9">DSM 45154</strain>
    </source>
</reference>
<dbReference type="SUPFAM" id="SSF46894">
    <property type="entry name" value="C-terminal effector domain of the bipartite response regulators"/>
    <property type="match status" value="1"/>
</dbReference>
<dbReference type="EMBL" id="FUWS01000001">
    <property type="protein sequence ID" value="SJZ38074.1"/>
    <property type="molecule type" value="Genomic_DNA"/>
</dbReference>
<keyword evidence="1" id="KW-0597">Phosphoprotein</keyword>
<dbReference type="GO" id="GO:0005829">
    <property type="term" value="C:cytosol"/>
    <property type="evidence" value="ECO:0007669"/>
    <property type="project" value="TreeGrafter"/>
</dbReference>
<proteinExistence type="predicted"/>
<dbReference type="OrthoDB" id="8927943at2"/>
<keyword evidence="4" id="KW-0804">Transcription</keyword>
<accession>A0A1T4K6L9</accession>
<evidence type="ECO:0000256" key="1">
    <source>
        <dbReference type="ARBA" id="ARBA00022553"/>
    </source>
</evidence>
<sequence>MTPTTPTTRDTVPSHGSREQLPLPAPAEHHTAVIAERLLGTLPATGLLVDRVSRRAVLDGAQVELSYREFELLAHLVEEPWRVFTRSELLEQVWPTRSSRPTRTVDVHVHRLRRKLGRFGERIVTVRRVGYAYRP</sequence>
<organism evidence="8 9">
    <name type="scientific">Marinactinospora thermotolerans DSM 45154</name>
    <dbReference type="NCBI Taxonomy" id="1122192"/>
    <lineage>
        <taxon>Bacteria</taxon>
        <taxon>Bacillati</taxon>
        <taxon>Actinomycetota</taxon>
        <taxon>Actinomycetes</taxon>
        <taxon>Streptosporangiales</taxon>
        <taxon>Nocardiopsidaceae</taxon>
        <taxon>Marinactinospora</taxon>
    </lineage>
</organism>
<evidence type="ECO:0000256" key="3">
    <source>
        <dbReference type="ARBA" id="ARBA00023125"/>
    </source>
</evidence>
<dbReference type="PANTHER" id="PTHR48111:SF4">
    <property type="entry name" value="DNA-BINDING DUAL TRANSCRIPTIONAL REGULATOR OMPR"/>
    <property type="match status" value="1"/>
</dbReference>
<dbReference type="PANTHER" id="PTHR48111">
    <property type="entry name" value="REGULATOR OF RPOS"/>
    <property type="match status" value="1"/>
</dbReference>
<dbReference type="GO" id="GO:0006355">
    <property type="term" value="P:regulation of DNA-templated transcription"/>
    <property type="evidence" value="ECO:0007669"/>
    <property type="project" value="InterPro"/>
</dbReference>
<evidence type="ECO:0000256" key="2">
    <source>
        <dbReference type="ARBA" id="ARBA00023015"/>
    </source>
</evidence>
<dbReference type="Pfam" id="PF00486">
    <property type="entry name" value="Trans_reg_C"/>
    <property type="match status" value="1"/>
</dbReference>
<dbReference type="RefSeq" id="WP_144290643.1">
    <property type="nucleotide sequence ID" value="NZ_FUWS01000001.1"/>
</dbReference>
<dbReference type="PROSITE" id="PS51755">
    <property type="entry name" value="OMPR_PHOB"/>
    <property type="match status" value="1"/>
</dbReference>
<dbReference type="InterPro" id="IPR039420">
    <property type="entry name" value="WalR-like"/>
</dbReference>
<protein>
    <submittedName>
        <fullName evidence="8">Response regulators consisting of a CheY-like receiver domain and a winged-helix DNA-binding domain</fullName>
    </submittedName>
</protein>
<dbReference type="InterPro" id="IPR001867">
    <property type="entry name" value="OmpR/PhoB-type_DNA-bd"/>
</dbReference>
<gene>
    <name evidence="8" type="ORF">SAMN02745673_00192</name>
</gene>